<dbReference type="Proteomes" id="UP000288805">
    <property type="component" value="Unassembled WGS sequence"/>
</dbReference>
<evidence type="ECO:0000256" key="3">
    <source>
        <dbReference type="SAM" id="MobiDB-lite"/>
    </source>
</evidence>
<dbReference type="Gene3D" id="3.20.20.100">
    <property type="entry name" value="NADP-dependent oxidoreductase domain"/>
    <property type="match status" value="1"/>
</dbReference>
<evidence type="ECO:0000259" key="4">
    <source>
        <dbReference type="Pfam" id="PF00248"/>
    </source>
</evidence>
<dbReference type="AlphaFoldDB" id="A0A438CM53"/>
<evidence type="ECO:0000259" key="5">
    <source>
        <dbReference type="Pfam" id="PF03732"/>
    </source>
</evidence>
<evidence type="ECO:0000313" key="6">
    <source>
        <dbReference type="EMBL" id="RVW24294.1"/>
    </source>
</evidence>
<dbReference type="InterPro" id="IPR036812">
    <property type="entry name" value="NAD(P)_OxRdtase_dom_sf"/>
</dbReference>
<dbReference type="EMBL" id="QGNW01002176">
    <property type="protein sequence ID" value="RVW24294.1"/>
    <property type="molecule type" value="Genomic_DNA"/>
</dbReference>
<organism evidence="6 7">
    <name type="scientific">Vitis vinifera</name>
    <name type="common">Grape</name>
    <dbReference type="NCBI Taxonomy" id="29760"/>
    <lineage>
        <taxon>Eukaryota</taxon>
        <taxon>Viridiplantae</taxon>
        <taxon>Streptophyta</taxon>
        <taxon>Embryophyta</taxon>
        <taxon>Tracheophyta</taxon>
        <taxon>Spermatophyta</taxon>
        <taxon>Magnoliopsida</taxon>
        <taxon>eudicotyledons</taxon>
        <taxon>Gunneridae</taxon>
        <taxon>Pentapetalae</taxon>
        <taxon>rosids</taxon>
        <taxon>Vitales</taxon>
        <taxon>Vitaceae</taxon>
        <taxon>Viteae</taxon>
        <taxon>Vitis</taxon>
    </lineage>
</organism>
<protein>
    <submittedName>
        <fullName evidence="6">Putative aldo-keto reductase 2</fullName>
    </submittedName>
</protein>
<gene>
    <name evidence="6" type="primary">Os04g0338000_1</name>
    <name evidence="6" type="ORF">CK203_090973</name>
</gene>
<feature type="domain" description="Retrotransposon gag" evidence="5">
    <location>
        <begin position="255"/>
        <end position="345"/>
    </location>
</feature>
<evidence type="ECO:0000313" key="7">
    <source>
        <dbReference type="Proteomes" id="UP000288805"/>
    </source>
</evidence>
<keyword evidence="1" id="KW-0521">NADP</keyword>
<sequence length="512" mass="57527">MGSVRRMKLGSQGLEVSAQGLGCMGMSAFYGPPKPEEDMIALIHHAVNSGITLLDTSDIYGPFTNEILLGKALKGGVREKVELASKFGVIYADVKPDVRGDPTYVRAACEVMRTAGKRHREENHVSDAFASVGIRADVSSPVEGTMAEATRSQEVRREMLEMMKEFERKQELWRRESEEKAVKSFADLKSLIGGLSLQNQEVMTNRGEERRWENQLGHSTKVDFPKFNGGGLDGWLLRVEYFFEVDRTPPEARVRLAALHLEGKAIQWHQGYIKTRGNEAYLDWSEYLIALNARFGQHVFDDPIADLRNLRQTGSLQSYMDEFDELYPRADIKESHALSFFLSGLIDELQMPVRMFKPQTLADAYSLARLQEIAVAALQNKPKPVSKGPSLYSPTTNHYHKATPITSISQNATNLSNTTFPKTTNAGLLPLPPSTNIPKTNPGITTRNHRNFSNRDLDERRAKGLCFWCDEKFTPGHKCKRKQLYVMQIQVETDGEGPEGNLQMEGLGEEDE</sequence>
<accession>A0A438CM53</accession>
<dbReference type="Pfam" id="PF03732">
    <property type="entry name" value="Retrotrans_gag"/>
    <property type="match status" value="1"/>
</dbReference>
<dbReference type="InterPro" id="IPR050791">
    <property type="entry name" value="Aldo-Keto_reductase"/>
</dbReference>
<reference evidence="6 7" key="1">
    <citation type="journal article" date="2018" name="PLoS Genet.">
        <title>Population sequencing reveals clonal diversity and ancestral inbreeding in the grapevine cultivar Chardonnay.</title>
        <authorList>
            <person name="Roach M.J."/>
            <person name="Johnson D.L."/>
            <person name="Bohlmann J."/>
            <person name="van Vuuren H.J."/>
            <person name="Jones S.J."/>
            <person name="Pretorius I.S."/>
            <person name="Schmidt S.A."/>
            <person name="Borneman A.R."/>
        </authorList>
    </citation>
    <scope>NUCLEOTIDE SEQUENCE [LARGE SCALE GENOMIC DNA]</scope>
    <source>
        <strain evidence="7">cv. Chardonnay</strain>
        <tissue evidence="6">Leaf</tissue>
    </source>
</reference>
<feature type="region of interest" description="Disordered" evidence="3">
    <location>
        <begin position="425"/>
        <end position="451"/>
    </location>
</feature>
<feature type="domain" description="NADP-dependent oxidoreductase" evidence="4">
    <location>
        <begin position="23"/>
        <end position="113"/>
    </location>
</feature>
<dbReference type="Pfam" id="PF00248">
    <property type="entry name" value="Aldo_ket_red"/>
    <property type="match status" value="1"/>
</dbReference>
<dbReference type="GO" id="GO:0016491">
    <property type="term" value="F:oxidoreductase activity"/>
    <property type="evidence" value="ECO:0007669"/>
    <property type="project" value="UniProtKB-KW"/>
</dbReference>
<feature type="compositionally biased region" description="Polar residues" evidence="3">
    <location>
        <begin position="436"/>
        <end position="446"/>
    </location>
</feature>
<proteinExistence type="predicted"/>
<evidence type="ECO:0000256" key="2">
    <source>
        <dbReference type="ARBA" id="ARBA00023002"/>
    </source>
</evidence>
<comment type="caution">
    <text evidence="6">The sequence shown here is derived from an EMBL/GenBank/DDBJ whole genome shotgun (WGS) entry which is preliminary data.</text>
</comment>
<dbReference type="InterPro" id="IPR005162">
    <property type="entry name" value="Retrotrans_gag_dom"/>
</dbReference>
<keyword evidence="2" id="KW-0560">Oxidoreductase</keyword>
<name>A0A438CM53_VITVI</name>
<dbReference type="InterPro" id="IPR023210">
    <property type="entry name" value="NADP_OxRdtase_dom"/>
</dbReference>
<evidence type="ECO:0000256" key="1">
    <source>
        <dbReference type="ARBA" id="ARBA00022857"/>
    </source>
</evidence>
<dbReference type="PANTHER" id="PTHR43625">
    <property type="entry name" value="AFLATOXIN B1 ALDEHYDE REDUCTASE"/>
    <property type="match status" value="1"/>
</dbReference>
<dbReference type="PANTHER" id="PTHR43625:SF40">
    <property type="entry name" value="ALDO-KETO REDUCTASE YAKC [NADP(+)]"/>
    <property type="match status" value="1"/>
</dbReference>
<dbReference type="SUPFAM" id="SSF51430">
    <property type="entry name" value="NAD(P)-linked oxidoreductase"/>
    <property type="match status" value="1"/>
</dbReference>